<protein>
    <submittedName>
        <fullName evidence="1">Uncharacterized protein</fullName>
    </submittedName>
</protein>
<dbReference type="Proteomes" id="UP000277191">
    <property type="component" value="Chromosome 3"/>
</dbReference>
<proteinExistence type="predicted"/>
<dbReference type="EMBL" id="CP034547">
    <property type="protein sequence ID" value="AZQ55130.1"/>
    <property type="molecule type" value="Genomic_DNA"/>
</dbReference>
<organism evidence="1 2">
    <name type="scientific">Burkholderia cenocepacia</name>
    <dbReference type="NCBI Taxonomy" id="95486"/>
    <lineage>
        <taxon>Bacteria</taxon>
        <taxon>Pseudomonadati</taxon>
        <taxon>Pseudomonadota</taxon>
        <taxon>Betaproteobacteria</taxon>
        <taxon>Burkholderiales</taxon>
        <taxon>Burkholderiaceae</taxon>
        <taxon>Burkholderia</taxon>
        <taxon>Burkholderia cepacia complex</taxon>
    </lineage>
</organism>
<accession>A0A3Q9FC87</accession>
<reference evidence="1 2" key="1">
    <citation type="submission" date="2018-12" db="EMBL/GenBank/DDBJ databases">
        <title>Cadmium resistance mechanism in endophytic bacteria Burkholderia cenocepacia YG-3.</title>
        <authorList>
            <person name="Zhang X."/>
            <person name="Wang X."/>
            <person name="Zhu Y."/>
        </authorList>
    </citation>
    <scope>NUCLEOTIDE SEQUENCE [LARGE SCALE GENOMIC DNA]</scope>
    <source>
        <strain evidence="1 2">YG-3</strain>
    </source>
</reference>
<gene>
    <name evidence="1" type="ORF">D5R55_30200</name>
</gene>
<evidence type="ECO:0000313" key="2">
    <source>
        <dbReference type="Proteomes" id="UP000277191"/>
    </source>
</evidence>
<evidence type="ECO:0000313" key="1">
    <source>
        <dbReference type="EMBL" id="AZQ55130.1"/>
    </source>
</evidence>
<name>A0A3Q9FC87_9BURK</name>
<dbReference type="AlphaFoldDB" id="A0A3Q9FC87"/>
<sequence>MPVIINDLRRPAVRRRTGAILSHMTVVNRQIENATNPAAQTYTRKNFAYISRKWSGLFS</sequence>